<organism evidence="3 4">
    <name type="scientific">Teratosphaeria destructans</name>
    <dbReference type="NCBI Taxonomy" id="418781"/>
    <lineage>
        <taxon>Eukaryota</taxon>
        <taxon>Fungi</taxon>
        <taxon>Dikarya</taxon>
        <taxon>Ascomycota</taxon>
        <taxon>Pezizomycotina</taxon>
        <taxon>Dothideomycetes</taxon>
        <taxon>Dothideomycetidae</taxon>
        <taxon>Mycosphaerellales</taxon>
        <taxon>Teratosphaeriaceae</taxon>
        <taxon>Teratosphaeria</taxon>
    </lineage>
</organism>
<feature type="region of interest" description="Disordered" evidence="1">
    <location>
        <begin position="897"/>
        <end position="925"/>
    </location>
</feature>
<dbReference type="Proteomes" id="UP001138500">
    <property type="component" value="Unassembled WGS sequence"/>
</dbReference>
<feature type="domain" description="DUF7165" evidence="2">
    <location>
        <begin position="696"/>
        <end position="777"/>
    </location>
</feature>
<feature type="region of interest" description="Disordered" evidence="1">
    <location>
        <begin position="1"/>
        <end position="97"/>
    </location>
</feature>
<feature type="region of interest" description="Disordered" evidence="1">
    <location>
        <begin position="129"/>
        <end position="218"/>
    </location>
</feature>
<gene>
    <name evidence="3" type="ORF">Tdes44962_MAKER01731</name>
</gene>
<feature type="compositionally biased region" description="Basic and acidic residues" evidence="1">
    <location>
        <begin position="60"/>
        <end position="97"/>
    </location>
</feature>
<dbReference type="EMBL" id="RIBY02000668">
    <property type="protein sequence ID" value="KAH9838880.1"/>
    <property type="molecule type" value="Genomic_DNA"/>
</dbReference>
<feature type="compositionally biased region" description="Polar residues" evidence="1">
    <location>
        <begin position="1"/>
        <end position="10"/>
    </location>
</feature>
<dbReference type="InterPro" id="IPR055589">
    <property type="entry name" value="DUF7165"/>
</dbReference>
<accession>A0A9W7SXX0</accession>
<evidence type="ECO:0000259" key="2">
    <source>
        <dbReference type="Pfam" id="PF23749"/>
    </source>
</evidence>
<evidence type="ECO:0000256" key="1">
    <source>
        <dbReference type="SAM" id="MobiDB-lite"/>
    </source>
</evidence>
<evidence type="ECO:0000313" key="3">
    <source>
        <dbReference type="EMBL" id="KAH9838880.1"/>
    </source>
</evidence>
<keyword evidence="4" id="KW-1185">Reference proteome</keyword>
<feature type="region of interest" description="Disordered" evidence="1">
    <location>
        <begin position="933"/>
        <end position="952"/>
    </location>
</feature>
<dbReference type="InterPro" id="IPR015943">
    <property type="entry name" value="WD40/YVTN_repeat-like_dom_sf"/>
</dbReference>
<feature type="region of interest" description="Disordered" evidence="1">
    <location>
        <begin position="231"/>
        <end position="360"/>
    </location>
</feature>
<name>A0A9W7SXX0_9PEZI</name>
<comment type="caution">
    <text evidence="3">The sequence shown here is derived from an EMBL/GenBank/DDBJ whole genome shotgun (WGS) entry which is preliminary data.</text>
</comment>
<reference evidence="3 4" key="2">
    <citation type="journal article" date="2021" name="Curr. Genet.">
        <title>Genetic response to nitrogen starvation in the aggressive Eucalyptus foliar pathogen Teratosphaeria destructans.</title>
        <authorList>
            <person name="Havenga M."/>
            <person name="Wingfield B.D."/>
            <person name="Wingfield M.J."/>
            <person name="Dreyer L.L."/>
            <person name="Roets F."/>
            <person name="Aylward J."/>
        </authorList>
    </citation>
    <scope>NUCLEOTIDE SEQUENCE [LARGE SCALE GENOMIC DNA]</scope>
    <source>
        <strain evidence="3">CMW44962</strain>
    </source>
</reference>
<feature type="compositionally biased region" description="Polar residues" evidence="1">
    <location>
        <begin position="1064"/>
        <end position="1075"/>
    </location>
</feature>
<feature type="region of interest" description="Disordered" evidence="1">
    <location>
        <begin position="1228"/>
        <end position="1254"/>
    </location>
</feature>
<feature type="compositionally biased region" description="Polar residues" evidence="1">
    <location>
        <begin position="299"/>
        <end position="317"/>
    </location>
</feature>
<proteinExistence type="predicted"/>
<feature type="compositionally biased region" description="Low complexity" evidence="1">
    <location>
        <begin position="329"/>
        <end position="345"/>
    </location>
</feature>
<evidence type="ECO:0000313" key="4">
    <source>
        <dbReference type="Proteomes" id="UP001138500"/>
    </source>
</evidence>
<feature type="region of interest" description="Disordered" evidence="1">
    <location>
        <begin position="1052"/>
        <end position="1089"/>
    </location>
</feature>
<sequence>MPVSTCSSGSPALRQHGGAMMEPWSRTREGREDDSRRLSHGSVNEMDGTGLYERPNWPFPEERSVSPERPEEAEARRRQREEMEHVHQEAVMRKSEDIERLLDDPEFAPHDDVSDLDADEEREAVDVVSEMTVGQHSSPGAEAPSDMRLETSLARGAKRDTAIYNPPVIRRHTPDHVSTGESNGSRVSPPDVSPVRRGQALPDSSAPRPSLEAGNSYNRLRRVWRETRDSFQQNRDGFAASGGTFYHEAGDDDDDDDDDDFDDDDDNDDEDEARDLATPMPHDRERRPSPATSYEALTPQMNDTTIPSIHGTPQSNGHARPGSMMKQTPPSRNSSRLSNSHTTHLPRNKDRVRYSWQSVQDDEPNRPRIHIIKLVSEVATASAGFPGGEAFGFSLSPAGKRIAVYNSARLYVLQTAALPVGISQDYALKRRPLAVEVVDDGDVMAILADAHTINVYDLGHHRLRRTKTIKLDFPSNCIALAPSGGLLAAAYEGGVEIFSLDPTALPTDRRAIRSPRMDRLAFSEDGSTLLGTTTRINVSSTVVVSVPVFPAAPNGIPTHEELKEAWCSELLHPENIRNSSHATFMRDNRRPCNDRLFAWNGSADTFGILNVANLEYGNVDFPVVISPPLSTCGGLGAAIHSCPAIDEHGDTVAMIVNDRTVRLYIVPPNAHDGESILEAHSIDHELDEGYGCPFSEARWVYSSASVSPSLHHQNVRGRLIVTSPGGVVEQGMSEEYVDDIEGGRIIMLDFDPQFAGQPGQTFSLTLGRSPPQMLEEEEANVAEQVALVRRRTVNQSRGVGLSQGPASLGRAATTYNRDRSLRAPSPAFGGHYANRRSMLNIGTLHSDATRSLPDLLETNEVSEVLEEPFQPGAPRSHASLQRAASNAQRFRYQMLEERTQDRASTDSHGTFLPLPEYTEEPNAPLPSRFRAMAGLDAPPQPPPKPSVQTSVKGASAAGSAVVSAPTGSMTAPAATAESFDADQAFRTAQATLQQQREDAIRARMGSPTPESGPSTMDAMRAAAVSPIGTMPRGLARAYSNAATISGAVSGNASDRRAISPMPPSRNNSSLANSRPFSPVSPGASNVVPEEETWDMISPITERGQTPTAFNRTLSSSHPYNRFSTSAHAAQTLDRAPSAASSYYSSPSLLQHSPTTPAAAARNSRHLPPHMQAFRNAAAANAAAAASSLFPSPQSADQIPYRLPPTSAGSVAHPVTGWHPPAPSVVSLPAAGAAGGGGGRRPLSSKSSVAGQSGFASTTRARRLAFLGRGRKKVMPAVFPEGSDGDVGDTRSMVTWGRNDDATKCQVM</sequence>
<dbReference type="OrthoDB" id="3925024at2759"/>
<feature type="region of interest" description="Disordered" evidence="1">
    <location>
        <begin position="1139"/>
        <end position="1162"/>
    </location>
</feature>
<feature type="compositionally biased region" description="Acidic residues" evidence="1">
    <location>
        <begin position="250"/>
        <end position="273"/>
    </location>
</feature>
<reference evidence="3 4" key="1">
    <citation type="journal article" date="2018" name="IMA Fungus">
        <title>IMA Genome-F 10: Nine draft genome sequences of Claviceps purpurea s.lat., including C. arundinis, C. humidiphila, and C. cf. spartinae, pseudomolecules for the pitch canker pathogen Fusarium circinatum, draft genome of Davidsoniella eucalypti, Grosmannia galeiformis, Quambalaria eucalypti, and Teratosphaeria destructans.</title>
        <authorList>
            <person name="Wingfield B.D."/>
            <person name="Liu M."/>
            <person name="Nguyen H.D."/>
            <person name="Lane F.A."/>
            <person name="Morgan S.W."/>
            <person name="De Vos L."/>
            <person name="Wilken P.M."/>
            <person name="Duong T.A."/>
            <person name="Aylward J."/>
            <person name="Coetzee M.P."/>
            <person name="Dadej K."/>
            <person name="De Beer Z.W."/>
            <person name="Findlay W."/>
            <person name="Havenga M."/>
            <person name="Kolarik M."/>
            <person name="Menzies J.G."/>
            <person name="Naidoo K."/>
            <person name="Pochopski O."/>
            <person name="Shoukouhi P."/>
            <person name="Santana Q.C."/>
            <person name="Seifert K.A."/>
            <person name="Soal N."/>
            <person name="Steenkamp E.T."/>
            <person name="Tatham C.T."/>
            <person name="van der Nest M.A."/>
            <person name="Wingfield M.J."/>
        </authorList>
    </citation>
    <scope>NUCLEOTIDE SEQUENCE [LARGE SCALE GENOMIC DNA]</scope>
    <source>
        <strain evidence="3">CMW44962</strain>
    </source>
</reference>
<protein>
    <submittedName>
        <fullName evidence="3">F-box domain protein</fullName>
    </submittedName>
</protein>
<dbReference type="Pfam" id="PF23749">
    <property type="entry name" value="DUF7165"/>
    <property type="match status" value="2"/>
</dbReference>
<feature type="compositionally biased region" description="Basic and acidic residues" evidence="1">
    <location>
        <begin position="25"/>
        <end position="37"/>
    </location>
</feature>
<dbReference type="SUPFAM" id="SSF82171">
    <property type="entry name" value="DPP6 N-terminal domain-like"/>
    <property type="match status" value="1"/>
</dbReference>
<dbReference type="Gene3D" id="2.130.10.10">
    <property type="entry name" value="YVTN repeat-like/Quinoprotein amine dehydrogenase"/>
    <property type="match status" value="1"/>
</dbReference>
<feature type="domain" description="DUF7165" evidence="2">
    <location>
        <begin position="367"/>
        <end position="671"/>
    </location>
</feature>